<dbReference type="NCBIfam" id="TIGR01445">
    <property type="entry name" value="intein_Nterm"/>
    <property type="match status" value="1"/>
</dbReference>
<keyword evidence="2" id="KW-0808">Transferase</keyword>
<evidence type="ECO:0000256" key="4">
    <source>
        <dbReference type="ARBA" id="ARBA00022722"/>
    </source>
</evidence>
<dbReference type="PROSITE" id="PS50817">
    <property type="entry name" value="INTEIN_N_TER"/>
    <property type="match status" value="1"/>
</dbReference>
<dbReference type="InterPro" id="IPR036844">
    <property type="entry name" value="Hint_dom_sf"/>
</dbReference>
<dbReference type="GO" id="GO:0000166">
    <property type="term" value="F:nucleotide binding"/>
    <property type="evidence" value="ECO:0007669"/>
    <property type="project" value="InterPro"/>
</dbReference>
<dbReference type="Gene3D" id="2.170.16.10">
    <property type="entry name" value="Hedgehog/Intein (Hint) domain"/>
    <property type="match status" value="1"/>
</dbReference>
<dbReference type="InterPro" id="IPR003587">
    <property type="entry name" value="Hint_dom_N"/>
</dbReference>
<keyword evidence="6" id="KW-0239">DNA-directed DNA polymerase</keyword>
<dbReference type="GO" id="GO:0003677">
    <property type="term" value="F:DNA binding"/>
    <property type="evidence" value="ECO:0007669"/>
    <property type="project" value="InterPro"/>
</dbReference>
<dbReference type="SUPFAM" id="SSF51294">
    <property type="entry name" value="Hedgehog/intein (Hint) domain"/>
    <property type="match status" value="1"/>
</dbReference>
<dbReference type="SUPFAM" id="SSF56672">
    <property type="entry name" value="DNA/RNA polymerases"/>
    <property type="match status" value="1"/>
</dbReference>
<reference evidence="8" key="1">
    <citation type="submission" date="2020-04" db="EMBL/GenBank/DDBJ databases">
        <authorList>
            <person name="Chiriac C."/>
            <person name="Salcher M."/>
            <person name="Ghai R."/>
            <person name="Kavagutti S V."/>
        </authorList>
    </citation>
    <scope>NUCLEOTIDE SEQUENCE</scope>
</reference>
<dbReference type="SMART" id="SM00306">
    <property type="entry name" value="HintN"/>
    <property type="match status" value="1"/>
</dbReference>
<dbReference type="GO" id="GO:0004518">
    <property type="term" value="F:nuclease activity"/>
    <property type="evidence" value="ECO:0007669"/>
    <property type="project" value="UniProtKB-KW"/>
</dbReference>
<evidence type="ECO:0000259" key="7">
    <source>
        <dbReference type="SMART" id="SM00306"/>
    </source>
</evidence>
<accession>A0A6J5LA98</accession>
<feature type="domain" description="Hint" evidence="7">
    <location>
        <begin position="116"/>
        <end position="232"/>
    </location>
</feature>
<dbReference type="InterPro" id="IPR023211">
    <property type="entry name" value="DNA_pol_palm_dom_sf"/>
</dbReference>
<evidence type="ECO:0000256" key="6">
    <source>
        <dbReference type="ARBA" id="ARBA00022932"/>
    </source>
</evidence>
<gene>
    <name evidence="8" type="ORF">UFOVP116_326</name>
</gene>
<keyword evidence="5" id="KW-0378">Hydrolase</keyword>
<dbReference type="CDD" id="cd00081">
    <property type="entry name" value="Hint"/>
    <property type="match status" value="1"/>
</dbReference>
<sequence length="233" mass="25950">MIEVSALKDAIARGDASAVAAIIKRFNLTIVDGKITAGKVDLKEMSAYWDKRQLVTKISLNSLYGALLNSGCRFEDKRIGQSTTLTGRSIAKHMHSFINESIAGVYDHEGKAIIYGDSVTGDTLIRTDDGEVTIAALYNQCMQHERNGEKEYGLHCRAKVVGFNAEEDEPVMSSIAYVMRHKTKKKLYKITLQNEKTVTVTEDHSLMVDRHGFLLEVTPLDIRPDDLIICLNT</sequence>
<evidence type="ECO:0000256" key="3">
    <source>
        <dbReference type="ARBA" id="ARBA00022695"/>
    </source>
</evidence>
<dbReference type="EC" id="2.7.7.7" evidence="1"/>
<dbReference type="EMBL" id="LR796237">
    <property type="protein sequence ID" value="CAB4130213.1"/>
    <property type="molecule type" value="Genomic_DNA"/>
</dbReference>
<evidence type="ECO:0000256" key="1">
    <source>
        <dbReference type="ARBA" id="ARBA00012417"/>
    </source>
</evidence>
<dbReference type="InterPro" id="IPR043502">
    <property type="entry name" value="DNA/RNA_pol_sf"/>
</dbReference>
<dbReference type="Pfam" id="PF00136">
    <property type="entry name" value="DNA_pol_B"/>
    <property type="match status" value="1"/>
</dbReference>
<evidence type="ECO:0000256" key="5">
    <source>
        <dbReference type="ARBA" id="ARBA00022801"/>
    </source>
</evidence>
<organism evidence="8">
    <name type="scientific">uncultured Caudovirales phage</name>
    <dbReference type="NCBI Taxonomy" id="2100421"/>
    <lineage>
        <taxon>Viruses</taxon>
        <taxon>Duplodnaviria</taxon>
        <taxon>Heunggongvirae</taxon>
        <taxon>Uroviricota</taxon>
        <taxon>Caudoviricetes</taxon>
        <taxon>Peduoviridae</taxon>
        <taxon>Maltschvirus</taxon>
        <taxon>Maltschvirus maltsch</taxon>
    </lineage>
</organism>
<dbReference type="InterPro" id="IPR006141">
    <property type="entry name" value="Intein_N"/>
</dbReference>
<keyword evidence="4" id="KW-0540">Nuclease</keyword>
<proteinExistence type="predicted"/>
<keyword evidence="3" id="KW-0548">Nucleotidyltransferase</keyword>
<dbReference type="Gene3D" id="3.90.1600.10">
    <property type="entry name" value="Palm domain of DNA polymerase"/>
    <property type="match status" value="1"/>
</dbReference>
<evidence type="ECO:0000313" key="8">
    <source>
        <dbReference type="EMBL" id="CAB4130213.1"/>
    </source>
</evidence>
<dbReference type="GO" id="GO:0003887">
    <property type="term" value="F:DNA-directed DNA polymerase activity"/>
    <property type="evidence" value="ECO:0007669"/>
    <property type="project" value="UniProtKB-KW"/>
</dbReference>
<evidence type="ECO:0000256" key="2">
    <source>
        <dbReference type="ARBA" id="ARBA00022679"/>
    </source>
</evidence>
<name>A0A6J5LA98_9CAUD</name>
<dbReference type="InterPro" id="IPR006134">
    <property type="entry name" value="DNA-dir_DNA_pol_B_multi_dom"/>
</dbReference>
<protein>
    <recommendedName>
        <fullName evidence="1">DNA-directed DNA polymerase</fullName>
        <ecNumber evidence="1">2.7.7.7</ecNumber>
    </recommendedName>
</protein>
<dbReference type="GO" id="GO:0016787">
    <property type="term" value="F:hydrolase activity"/>
    <property type="evidence" value="ECO:0007669"/>
    <property type="project" value="UniProtKB-KW"/>
</dbReference>
<dbReference type="GO" id="GO:0016539">
    <property type="term" value="P:intein-mediated protein splicing"/>
    <property type="evidence" value="ECO:0007669"/>
    <property type="project" value="InterPro"/>
</dbReference>